<name>A0A4V6NZZ1_9GAMM</name>
<evidence type="ECO:0000313" key="3">
    <source>
        <dbReference type="Proteomes" id="UP000295414"/>
    </source>
</evidence>
<dbReference type="GO" id="GO:0016491">
    <property type="term" value="F:oxidoreductase activity"/>
    <property type="evidence" value="ECO:0007669"/>
    <property type="project" value="InterPro"/>
</dbReference>
<evidence type="ECO:0000259" key="1">
    <source>
        <dbReference type="Pfam" id="PF07992"/>
    </source>
</evidence>
<dbReference type="RefSeq" id="WP_114960597.1">
    <property type="nucleotide sequence ID" value="NZ_MSZW01000012.1"/>
</dbReference>
<dbReference type="AlphaFoldDB" id="A0A4V6NZZ1"/>
<reference evidence="2 3" key="1">
    <citation type="submission" date="2019-03" db="EMBL/GenBank/DDBJ databases">
        <title>Genomic Encyclopedia of Type Strains, Phase IV (KMG-IV): sequencing the most valuable type-strain genomes for metagenomic binning, comparative biology and taxonomic classification.</title>
        <authorList>
            <person name="Goeker M."/>
        </authorList>
    </citation>
    <scope>NUCLEOTIDE SEQUENCE [LARGE SCALE GENOMIC DNA]</scope>
    <source>
        <strain evidence="2 3">DSM 13605</strain>
    </source>
</reference>
<organism evidence="2 3">
    <name type="scientific">Thermomonas haemolytica</name>
    <dbReference type="NCBI Taxonomy" id="141949"/>
    <lineage>
        <taxon>Bacteria</taxon>
        <taxon>Pseudomonadati</taxon>
        <taxon>Pseudomonadota</taxon>
        <taxon>Gammaproteobacteria</taxon>
        <taxon>Lysobacterales</taxon>
        <taxon>Lysobacteraceae</taxon>
        <taxon>Thermomonas</taxon>
    </lineage>
</organism>
<dbReference type="InterPro" id="IPR036188">
    <property type="entry name" value="FAD/NAD-bd_sf"/>
</dbReference>
<protein>
    <submittedName>
        <fullName evidence="2">Sulfide:quinone oxidoreductase</fullName>
    </submittedName>
</protein>
<dbReference type="PANTHER" id="PTHR43755">
    <property type="match status" value="1"/>
</dbReference>
<dbReference type="Proteomes" id="UP000295414">
    <property type="component" value="Unassembled WGS sequence"/>
</dbReference>
<dbReference type="InterPro" id="IPR052541">
    <property type="entry name" value="SQRD"/>
</dbReference>
<proteinExistence type="predicted"/>
<dbReference type="Gene3D" id="3.50.50.100">
    <property type="match status" value="1"/>
</dbReference>
<dbReference type="PANTHER" id="PTHR43755:SF1">
    <property type="entry name" value="FAD-DEPENDENT PYRIDINE NUCLEOTIDE-DISULPHIDE OXIDOREDUCTASE"/>
    <property type="match status" value="1"/>
</dbReference>
<dbReference type="EMBL" id="SMAP01000008">
    <property type="protein sequence ID" value="TCT21882.1"/>
    <property type="molecule type" value="Genomic_DNA"/>
</dbReference>
<dbReference type="InterPro" id="IPR023753">
    <property type="entry name" value="FAD/NAD-binding_dom"/>
</dbReference>
<keyword evidence="3" id="KW-1185">Reference proteome</keyword>
<gene>
    <name evidence="2" type="ORF">EDC34_108102</name>
</gene>
<evidence type="ECO:0000313" key="2">
    <source>
        <dbReference type="EMBL" id="TCT21882.1"/>
    </source>
</evidence>
<accession>A0A4V6NZZ1</accession>
<dbReference type="SUPFAM" id="SSF51905">
    <property type="entry name" value="FAD/NAD(P)-binding domain"/>
    <property type="match status" value="1"/>
</dbReference>
<dbReference type="OrthoDB" id="9781621at2"/>
<dbReference type="Pfam" id="PF07992">
    <property type="entry name" value="Pyr_redox_2"/>
    <property type="match status" value="1"/>
</dbReference>
<comment type="caution">
    <text evidence="2">The sequence shown here is derived from an EMBL/GenBank/DDBJ whole genome shotgun (WGS) entry which is preliminary data.</text>
</comment>
<feature type="domain" description="FAD/NAD(P)-binding" evidence="1">
    <location>
        <begin position="4"/>
        <end position="303"/>
    </location>
</feature>
<sequence>MKPRITVVGAGFAGLTALRTLRRHAPEAELTLVAPRAELHYLPGSIWLPAGTRRREDLVVPLHDFLTRQRIRFHQAHATGLSADARVLHTDAGEVVNDGLIIATGARFLRKLPGIEHAIIPCDGIAAGEAIRDRLAALDGGTLCFGFGANPNEPVAMRGGPVFEFAFGIDTLLRRQRRRERFRLVFFSPSDKPGARLGEKAVGMLLAEMRKRGIDTVLGEKPVRFEADAVQLERTRLESAMTLFMPGLTGQAWLDATALPRSPGGFVRGDAQCRVSGVACTFVAGDGGSFPGPDWLPKQAHQADLQAGVAARNLLRTLRGEPVEETFTAELICIVDTLDRGLLVSRKGQRARALPPLRLMHWAKAAFEKRYLRQYR</sequence>